<organism evidence="2 3">
    <name type="scientific">Planoprotostelium fungivorum</name>
    <dbReference type="NCBI Taxonomy" id="1890364"/>
    <lineage>
        <taxon>Eukaryota</taxon>
        <taxon>Amoebozoa</taxon>
        <taxon>Evosea</taxon>
        <taxon>Variosea</taxon>
        <taxon>Cavosteliida</taxon>
        <taxon>Cavosteliaceae</taxon>
        <taxon>Planoprotostelium</taxon>
    </lineage>
</organism>
<gene>
    <name evidence="2" type="ORF">PROFUN_07713</name>
</gene>
<accession>A0A2P6N1F9</accession>
<dbReference type="STRING" id="1890364.A0A2P6N1F9"/>
<dbReference type="InterPro" id="IPR029058">
    <property type="entry name" value="AB_hydrolase_fold"/>
</dbReference>
<dbReference type="InParanoid" id="A0A2P6N1F9"/>
<evidence type="ECO:0000313" key="3">
    <source>
        <dbReference type="Proteomes" id="UP000241769"/>
    </source>
</evidence>
<dbReference type="PANTHER" id="PTHR17630">
    <property type="entry name" value="DIENELACTONE HYDROLASE"/>
    <property type="match status" value="1"/>
</dbReference>
<dbReference type="Pfam" id="PF01738">
    <property type="entry name" value="DLH"/>
    <property type="match status" value="1"/>
</dbReference>
<reference evidence="2 3" key="1">
    <citation type="journal article" date="2018" name="Genome Biol. Evol.">
        <title>Multiple Roots of Fruiting Body Formation in Amoebozoa.</title>
        <authorList>
            <person name="Hillmann F."/>
            <person name="Forbes G."/>
            <person name="Novohradska S."/>
            <person name="Ferling I."/>
            <person name="Riege K."/>
            <person name="Groth M."/>
            <person name="Westermann M."/>
            <person name="Marz M."/>
            <person name="Spaller T."/>
            <person name="Winckler T."/>
            <person name="Schaap P."/>
            <person name="Glockner G."/>
        </authorList>
    </citation>
    <scope>NUCLEOTIDE SEQUENCE [LARGE SCALE GENOMIC DNA]</scope>
    <source>
        <strain evidence="2 3">Jena</strain>
    </source>
</reference>
<feature type="domain" description="Dienelactone hydrolase" evidence="1">
    <location>
        <begin position="43"/>
        <end position="254"/>
    </location>
</feature>
<dbReference type="EMBL" id="MDYQ01000254">
    <property type="protein sequence ID" value="PRP77771.1"/>
    <property type="molecule type" value="Genomic_DNA"/>
</dbReference>
<proteinExistence type="predicted"/>
<dbReference type="Proteomes" id="UP000241769">
    <property type="component" value="Unassembled WGS sequence"/>
</dbReference>
<dbReference type="OrthoDB" id="17560at2759"/>
<keyword evidence="3" id="KW-1185">Reference proteome</keyword>
<dbReference type="GO" id="GO:0016787">
    <property type="term" value="F:hydrolase activity"/>
    <property type="evidence" value="ECO:0007669"/>
    <property type="project" value="InterPro"/>
</dbReference>
<evidence type="ECO:0000313" key="2">
    <source>
        <dbReference type="EMBL" id="PRP77771.1"/>
    </source>
</evidence>
<dbReference type="PANTHER" id="PTHR17630:SF44">
    <property type="entry name" value="PROTEIN AIM2"/>
    <property type="match status" value="1"/>
</dbReference>
<comment type="caution">
    <text evidence="2">The sequence shown here is derived from an EMBL/GenBank/DDBJ whole genome shotgun (WGS) entry which is preliminary data.</text>
</comment>
<dbReference type="Gene3D" id="3.40.50.1820">
    <property type="entry name" value="alpha/beta hydrolase"/>
    <property type="match status" value="1"/>
</dbReference>
<dbReference type="AlphaFoldDB" id="A0A2P6N1F9"/>
<name>A0A2P6N1F9_9EUKA</name>
<dbReference type="SUPFAM" id="SSF53474">
    <property type="entry name" value="alpha/beta-Hydrolases"/>
    <property type="match status" value="1"/>
</dbReference>
<sequence length="262" mass="29016">MAFQLPHNAQTQPPRDDEGLLDCCRKGHIHRGVPTGVVAGRKTYITGPQGADVSVFIIHDVFGIVINNVKVLADKLSEMTGATVYVPDFFDGDHVDFKYQTNDDEYLVKVVPEFMAKHPPRDMDQFVEAGRDIRSRHAKMVVFGICWGAPGTLYLGSGELADAVAVAHPSKTEATDWLSLTRPSLNITCQFDGIFTPEKRAAAVEATETTANERVSKWVYYPGCYHGFTLRGDETNPLTAQCMADALQELASFVRLHTNRKK</sequence>
<protein>
    <recommendedName>
        <fullName evidence="1">Dienelactone hydrolase domain-containing protein</fullName>
    </recommendedName>
</protein>
<dbReference type="InterPro" id="IPR002925">
    <property type="entry name" value="Dienelactn_hydro"/>
</dbReference>
<evidence type="ECO:0000259" key="1">
    <source>
        <dbReference type="Pfam" id="PF01738"/>
    </source>
</evidence>